<evidence type="ECO:0000313" key="9">
    <source>
        <dbReference type="Proteomes" id="UP000245884"/>
    </source>
</evidence>
<evidence type="ECO:0000256" key="6">
    <source>
        <dbReference type="RuleBase" id="RU365102"/>
    </source>
</evidence>
<dbReference type="GO" id="GO:0032468">
    <property type="term" value="P:Golgi calcium ion homeostasis"/>
    <property type="evidence" value="ECO:0007669"/>
    <property type="project" value="TreeGrafter"/>
</dbReference>
<proteinExistence type="inferred from homology"/>
<comment type="similarity">
    <text evidence="2 6">Belongs to the GDT1 family.</text>
</comment>
<keyword evidence="5 6" id="KW-0472">Membrane</keyword>
<dbReference type="AlphaFoldDB" id="A0A316UPE8"/>
<evidence type="ECO:0000256" key="7">
    <source>
        <dbReference type="SAM" id="MobiDB-lite"/>
    </source>
</evidence>
<dbReference type="GeneID" id="37028575"/>
<dbReference type="OrthoDB" id="442680at2759"/>
<reference evidence="8 9" key="1">
    <citation type="journal article" date="2018" name="Mol. Biol. Evol.">
        <title>Broad Genomic Sampling Reveals a Smut Pathogenic Ancestry of the Fungal Clade Ustilaginomycotina.</title>
        <authorList>
            <person name="Kijpornyongpan T."/>
            <person name="Mondo S.J."/>
            <person name="Barry K."/>
            <person name="Sandor L."/>
            <person name="Lee J."/>
            <person name="Lipzen A."/>
            <person name="Pangilinan J."/>
            <person name="LaButti K."/>
            <person name="Hainaut M."/>
            <person name="Henrissat B."/>
            <person name="Grigoriev I.V."/>
            <person name="Spatafora J.W."/>
            <person name="Aime M.C."/>
        </authorList>
    </citation>
    <scope>NUCLEOTIDE SEQUENCE [LARGE SCALE GENOMIC DNA]</scope>
    <source>
        <strain evidence="8 9">MCA 5214</strain>
    </source>
</reference>
<feature type="transmembrane region" description="Helical" evidence="6">
    <location>
        <begin position="52"/>
        <end position="71"/>
    </location>
</feature>
<dbReference type="Proteomes" id="UP000245884">
    <property type="component" value="Unassembled WGS sequence"/>
</dbReference>
<dbReference type="STRING" id="1569628.A0A316UPE8"/>
<feature type="region of interest" description="Disordered" evidence="7">
    <location>
        <begin position="80"/>
        <end position="114"/>
    </location>
</feature>
<dbReference type="PANTHER" id="PTHR12608">
    <property type="entry name" value="TRANSMEMBRANE PROTEIN HTP-1 RELATED"/>
    <property type="match status" value="1"/>
</dbReference>
<comment type="caution">
    <text evidence="6">Lacks conserved residue(s) required for the propagation of feature annotation.</text>
</comment>
<sequence length="303" mass="32218">MIVFSEIGDKTFLIAAILAMRHSRLIVFGGAFASLVVMSVLSSFLGAAFPSLLPKSLTTFLASLLFFVFGAKMWKEGKEMSGEEMGEEWEEAKREIEEEEEEHHELEDRQQQSLEEGTTYPRINLYPAATAPNGNGRPAKRRDSINGKAAAASTSFVSSLKEGTRNLCGLCFSPVFAQAFVLTFLGEWGDRSQIATIALAAAHNITLVALGTVVGHSLCTALAVLGGSWLASRISPKHITLGGAALFLLFGFVYLFESWEEYTAQAAVTASSGGVAAVTGAAQAVADGVAGQADKMAAAMPLR</sequence>
<feature type="transmembrane region" description="Helical" evidence="6">
    <location>
        <begin position="238"/>
        <end position="256"/>
    </location>
</feature>
<dbReference type="PANTHER" id="PTHR12608:SF1">
    <property type="entry name" value="TRANSMEMBRANE PROTEIN 165"/>
    <property type="match status" value="1"/>
</dbReference>
<evidence type="ECO:0000256" key="1">
    <source>
        <dbReference type="ARBA" id="ARBA00004141"/>
    </source>
</evidence>
<protein>
    <recommendedName>
        <fullName evidence="6">GDT1 family protein</fullName>
    </recommendedName>
</protein>
<gene>
    <name evidence="8" type="ORF">BDZ90DRAFT_233760</name>
</gene>
<organism evidence="8 9">
    <name type="scientific">Jaminaea rosea</name>
    <dbReference type="NCBI Taxonomy" id="1569628"/>
    <lineage>
        <taxon>Eukaryota</taxon>
        <taxon>Fungi</taxon>
        <taxon>Dikarya</taxon>
        <taxon>Basidiomycota</taxon>
        <taxon>Ustilaginomycotina</taxon>
        <taxon>Exobasidiomycetes</taxon>
        <taxon>Microstromatales</taxon>
        <taxon>Microstromatales incertae sedis</taxon>
        <taxon>Jaminaea</taxon>
    </lineage>
</organism>
<feature type="region of interest" description="Disordered" evidence="7">
    <location>
        <begin position="125"/>
        <end position="144"/>
    </location>
</feature>
<dbReference type="GO" id="GO:0015085">
    <property type="term" value="F:calcium ion transmembrane transporter activity"/>
    <property type="evidence" value="ECO:0007669"/>
    <property type="project" value="TreeGrafter"/>
</dbReference>
<dbReference type="GO" id="GO:0032472">
    <property type="term" value="P:Golgi calcium ion transport"/>
    <property type="evidence" value="ECO:0007669"/>
    <property type="project" value="TreeGrafter"/>
</dbReference>
<feature type="transmembrane region" description="Helical" evidence="6">
    <location>
        <begin position="205"/>
        <end position="226"/>
    </location>
</feature>
<accession>A0A316UPE8</accession>
<feature type="transmembrane region" description="Helical" evidence="6">
    <location>
        <begin position="25"/>
        <end position="46"/>
    </location>
</feature>
<dbReference type="EMBL" id="KZ819674">
    <property type="protein sequence ID" value="PWN25753.1"/>
    <property type="molecule type" value="Genomic_DNA"/>
</dbReference>
<dbReference type="GO" id="GO:0005794">
    <property type="term" value="C:Golgi apparatus"/>
    <property type="evidence" value="ECO:0007669"/>
    <property type="project" value="TreeGrafter"/>
</dbReference>
<dbReference type="GO" id="GO:0005384">
    <property type="term" value="F:manganese ion transmembrane transporter activity"/>
    <property type="evidence" value="ECO:0007669"/>
    <property type="project" value="TreeGrafter"/>
</dbReference>
<keyword evidence="4 6" id="KW-1133">Transmembrane helix</keyword>
<dbReference type="InterPro" id="IPR049555">
    <property type="entry name" value="GDT1-like_CS"/>
</dbReference>
<dbReference type="InterPro" id="IPR001727">
    <property type="entry name" value="GDT1-like"/>
</dbReference>
<keyword evidence="3 6" id="KW-0812">Transmembrane</keyword>
<evidence type="ECO:0000256" key="5">
    <source>
        <dbReference type="ARBA" id="ARBA00023136"/>
    </source>
</evidence>
<evidence type="ECO:0000256" key="2">
    <source>
        <dbReference type="ARBA" id="ARBA00009190"/>
    </source>
</evidence>
<evidence type="ECO:0000256" key="3">
    <source>
        <dbReference type="ARBA" id="ARBA00022692"/>
    </source>
</evidence>
<name>A0A316UPE8_9BASI</name>
<comment type="subcellular location">
    <subcellularLocation>
        <location evidence="1 6">Membrane</location>
        <topology evidence="1 6">Multi-pass membrane protein</topology>
    </subcellularLocation>
</comment>
<dbReference type="PROSITE" id="PS01214">
    <property type="entry name" value="UPF0016"/>
    <property type="match status" value="1"/>
</dbReference>
<dbReference type="RefSeq" id="XP_025360365.1">
    <property type="nucleotide sequence ID" value="XM_025506752.1"/>
</dbReference>
<evidence type="ECO:0000256" key="4">
    <source>
        <dbReference type="ARBA" id="ARBA00022989"/>
    </source>
</evidence>
<dbReference type="Pfam" id="PF01169">
    <property type="entry name" value="GDT1"/>
    <property type="match status" value="2"/>
</dbReference>
<dbReference type="GO" id="GO:0000329">
    <property type="term" value="C:fungal-type vacuole membrane"/>
    <property type="evidence" value="ECO:0007669"/>
    <property type="project" value="TreeGrafter"/>
</dbReference>
<evidence type="ECO:0000313" key="8">
    <source>
        <dbReference type="EMBL" id="PWN25753.1"/>
    </source>
</evidence>
<keyword evidence="9" id="KW-1185">Reference proteome</keyword>